<feature type="transmembrane region" description="Helical" evidence="8">
    <location>
        <begin position="212"/>
        <end position="231"/>
    </location>
</feature>
<reference evidence="9" key="1">
    <citation type="journal article" date="2020" name="Stud. Mycol.">
        <title>101 Dothideomycetes genomes: a test case for predicting lifestyles and emergence of pathogens.</title>
        <authorList>
            <person name="Haridas S."/>
            <person name="Albert R."/>
            <person name="Binder M."/>
            <person name="Bloem J."/>
            <person name="Labutti K."/>
            <person name="Salamov A."/>
            <person name="Andreopoulos B."/>
            <person name="Baker S."/>
            <person name="Barry K."/>
            <person name="Bills G."/>
            <person name="Bluhm B."/>
            <person name="Cannon C."/>
            <person name="Castanera R."/>
            <person name="Culley D."/>
            <person name="Daum C."/>
            <person name="Ezra D."/>
            <person name="Gonzalez J."/>
            <person name="Henrissat B."/>
            <person name="Kuo A."/>
            <person name="Liang C."/>
            <person name="Lipzen A."/>
            <person name="Lutzoni F."/>
            <person name="Magnuson J."/>
            <person name="Mondo S."/>
            <person name="Nolan M."/>
            <person name="Ohm R."/>
            <person name="Pangilinan J."/>
            <person name="Park H.-J."/>
            <person name="Ramirez L."/>
            <person name="Alfaro M."/>
            <person name="Sun H."/>
            <person name="Tritt A."/>
            <person name="Yoshinaga Y."/>
            <person name="Zwiers L.-H."/>
            <person name="Turgeon B."/>
            <person name="Goodwin S."/>
            <person name="Spatafora J."/>
            <person name="Crous P."/>
            <person name="Grigoriev I."/>
        </authorList>
    </citation>
    <scope>NUCLEOTIDE SEQUENCE</scope>
    <source>
        <strain evidence="9">CBS 123094</strain>
    </source>
</reference>
<comment type="pathway">
    <text evidence="2">Glycolipid biosynthesis; glycosylphosphatidylinositol-anchor biosynthesis.</text>
</comment>
<name>A0A6A5W7P5_9PLEO</name>
<protein>
    <recommendedName>
        <fullName evidence="11">Glycosylphosphatidylinositol anchor biosynthesis protein 11</fullName>
    </recommendedName>
</protein>
<evidence type="ECO:0000256" key="6">
    <source>
        <dbReference type="ARBA" id="ARBA00022989"/>
    </source>
</evidence>
<dbReference type="Proteomes" id="UP000799779">
    <property type="component" value="Unassembled WGS sequence"/>
</dbReference>
<evidence type="ECO:0000256" key="7">
    <source>
        <dbReference type="ARBA" id="ARBA00023136"/>
    </source>
</evidence>
<evidence type="ECO:0008006" key="11">
    <source>
        <dbReference type="Google" id="ProtNLM"/>
    </source>
</evidence>
<keyword evidence="5" id="KW-0256">Endoplasmic reticulum</keyword>
<keyword evidence="4 8" id="KW-0812">Transmembrane</keyword>
<sequence length="239" mass="25293">MSTAAPTKPRAPATPIDILSNDTAKLYTHIHPALVLSLYAYQFRSIVADPVPALLNTLLPLAALQIGYVAVCLPPTGSGTAAGVEKKRPGEKKKVVEGGIGGKIIPAFLSLVLSALVATPILTATLVLFGAPVTTHHFHTLLCGAHISLLSTLPLVYVHGVDGHTWREVVALLLPIDEVYGGMIGTVMGAWLGAVPIPLDWDREWQKWPVTIVTGAYIGFAVGKLVGGTLLKGKKIMFE</sequence>
<evidence type="ECO:0000313" key="10">
    <source>
        <dbReference type="Proteomes" id="UP000799779"/>
    </source>
</evidence>
<feature type="transmembrane region" description="Helical" evidence="8">
    <location>
        <begin position="105"/>
        <end position="131"/>
    </location>
</feature>
<evidence type="ECO:0000313" key="9">
    <source>
        <dbReference type="EMBL" id="KAF1996779.1"/>
    </source>
</evidence>
<dbReference type="UniPathway" id="UPA00196"/>
<dbReference type="AlphaFoldDB" id="A0A6A5W7P5"/>
<dbReference type="OrthoDB" id="17366at2759"/>
<evidence type="ECO:0000256" key="1">
    <source>
        <dbReference type="ARBA" id="ARBA00004477"/>
    </source>
</evidence>
<dbReference type="InterPro" id="IPR009580">
    <property type="entry name" value="GPI_biosynthesis_protein_Pig-F"/>
</dbReference>
<evidence type="ECO:0000256" key="4">
    <source>
        <dbReference type="ARBA" id="ARBA00022692"/>
    </source>
</evidence>
<evidence type="ECO:0000256" key="5">
    <source>
        <dbReference type="ARBA" id="ARBA00022824"/>
    </source>
</evidence>
<keyword evidence="10" id="KW-1185">Reference proteome</keyword>
<evidence type="ECO:0000256" key="3">
    <source>
        <dbReference type="ARBA" id="ARBA00022502"/>
    </source>
</evidence>
<gene>
    <name evidence="9" type="ORF">P154DRAFT_498034</name>
</gene>
<accession>A0A6A5W7P5</accession>
<dbReference type="EMBL" id="ML977621">
    <property type="protein sequence ID" value="KAF1996779.1"/>
    <property type="molecule type" value="Genomic_DNA"/>
</dbReference>
<dbReference type="GO" id="GO:0005789">
    <property type="term" value="C:endoplasmic reticulum membrane"/>
    <property type="evidence" value="ECO:0007669"/>
    <property type="project" value="UniProtKB-SubCell"/>
</dbReference>
<keyword evidence="6 8" id="KW-1133">Transmembrane helix</keyword>
<feature type="transmembrane region" description="Helical" evidence="8">
    <location>
        <begin position="137"/>
        <end position="157"/>
    </location>
</feature>
<feature type="transmembrane region" description="Helical" evidence="8">
    <location>
        <begin position="169"/>
        <end position="192"/>
    </location>
</feature>
<organism evidence="9 10">
    <name type="scientific">Amniculicola lignicola CBS 123094</name>
    <dbReference type="NCBI Taxonomy" id="1392246"/>
    <lineage>
        <taxon>Eukaryota</taxon>
        <taxon>Fungi</taxon>
        <taxon>Dikarya</taxon>
        <taxon>Ascomycota</taxon>
        <taxon>Pezizomycotina</taxon>
        <taxon>Dothideomycetes</taxon>
        <taxon>Pleosporomycetidae</taxon>
        <taxon>Pleosporales</taxon>
        <taxon>Amniculicolaceae</taxon>
        <taxon>Amniculicola</taxon>
    </lineage>
</organism>
<keyword evidence="7 8" id="KW-0472">Membrane</keyword>
<comment type="subcellular location">
    <subcellularLocation>
        <location evidence="1">Endoplasmic reticulum membrane</location>
        <topology evidence="1">Multi-pass membrane protein</topology>
    </subcellularLocation>
</comment>
<dbReference type="GO" id="GO:0006506">
    <property type="term" value="P:GPI anchor biosynthetic process"/>
    <property type="evidence" value="ECO:0007669"/>
    <property type="project" value="UniProtKB-UniPathway"/>
</dbReference>
<proteinExistence type="predicted"/>
<evidence type="ECO:0000256" key="8">
    <source>
        <dbReference type="SAM" id="Phobius"/>
    </source>
</evidence>
<evidence type="ECO:0000256" key="2">
    <source>
        <dbReference type="ARBA" id="ARBA00004687"/>
    </source>
</evidence>
<dbReference type="Pfam" id="PF06699">
    <property type="entry name" value="PIG-F"/>
    <property type="match status" value="1"/>
</dbReference>
<keyword evidence="3" id="KW-0337">GPI-anchor biosynthesis</keyword>
<feature type="transmembrane region" description="Helical" evidence="8">
    <location>
        <begin position="62"/>
        <end position="84"/>
    </location>
</feature>